<comment type="catalytic activity">
    <reaction evidence="6 8">
        <text>AMP + ATP = 2 ADP</text>
        <dbReference type="Rhea" id="RHEA:12973"/>
        <dbReference type="ChEBI" id="CHEBI:30616"/>
        <dbReference type="ChEBI" id="CHEBI:456215"/>
        <dbReference type="ChEBI" id="CHEBI:456216"/>
        <dbReference type="EC" id="2.7.4.3"/>
    </reaction>
</comment>
<evidence type="ECO:0000256" key="3">
    <source>
        <dbReference type="ARBA" id="ARBA00022741"/>
    </source>
</evidence>
<feature type="binding site" evidence="6">
    <location>
        <begin position="10"/>
        <end position="15"/>
    </location>
    <ligand>
        <name>ATP</name>
        <dbReference type="ChEBI" id="CHEBI:30616"/>
    </ligand>
</feature>
<keyword evidence="1 6" id="KW-0808">Transferase</keyword>
<keyword evidence="5 6" id="KW-0067">ATP-binding</keyword>
<comment type="similarity">
    <text evidence="6 7">Belongs to the adenylate kinase family.</text>
</comment>
<feature type="binding site" evidence="6">
    <location>
        <begin position="136"/>
        <end position="137"/>
    </location>
    <ligand>
        <name>ATP</name>
        <dbReference type="ChEBI" id="CHEBI:30616"/>
    </ligand>
</feature>
<dbReference type="Pfam" id="PF00406">
    <property type="entry name" value="ADK"/>
    <property type="match status" value="1"/>
</dbReference>
<accession>K9EWF6</accession>
<dbReference type="FunFam" id="3.40.50.300:FF:000106">
    <property type="entry name" value="Adenylate kinase mitochondrial"/>
    <property type="match status" value="1"/>
</dbReference>
<evidence type="ECO:0000256" key="1">
    <source>
        <dbReference type="ARBA" id="ARBA00022679"/>
    </source>
</evidence>
<evidence type="ECO:0000256" key="7">
    <source>
        <dbReference type="RuleBase" id="RU003330"/>
    </source>
</evidence>
<feature type="binding site" evidence="6">
    <location>
        <position position="31"/>
    </location>
    <ligand>
        <name>AMP</name>
        <dbReference type="ChEBI" id="CHEBI:456215"/>
    </ligand>
</feature>
<evidence type="ECO:0000313" key="11">
    <source>
        <dbReference type="Proteomes" id="UP000009875"/>
    </source>
</evidence>
<dbReference type="InterPro" id="IPR000850">
    <property type="entry name" value="Adenylat/UMP-CMP_kin"/>
</dbReference>
<dbReference type="GO" id="GO:0005524">
    <property type="term" value="F:ATP binding"/>
    <property type="evidence" value="ECO:0007669"/>
    <property type="project" value="UniProtKB-UniRule"/>
</dbReference>
<feature type="binding site" evidence="6">
    <location>
        <position position="153"/>
    </location>
    <ligand>
        <name>Zn(2+)</name>
        <dbReference type="ChEBI" id="CHEBI:29105"/>
        <note>structural</note>
    </ligand>
</feature>
<dbReference type="PANTHER" id="PTHR23359">
    <property type="entry name" value="NUCLEOTIDE KINASE"/>
    <property type="match status" value="1"/>
</dbReference>
<dbReference type="HAMAP" id="MF_00235">
    <property type="entry name" value="Adenylate_kinase_Adk"/>
    <property type="match status" value="1"/>
</dbReference>
<feature type="binding site" evidence="6">
    <location>
        <begin position="57"/>
        <end position="59"/>
    </location>
    <ligand>
        <name>AMP</name>
        <dbReference type="ChEBI" id="CHEBI:456215"/>
    </ligand>
</feature>
<dbReference type="CDD" id="cd01428">
    <property type="entry name" value="ADK"/>
    <property type="match status" value="1"/>
</dbReference>
<sequence>MNLILLGLPGAGKGTQAARITKKYDLPHISTGDMFRAAMKNETELGKEAKKYMDAGDLVPDQVTNGIVEERLDEDDAQTGFLLDGYPRTINQAQALEDMLEDKGRSLDTVLYIQVDKEILLERLTGRFICSNCGATYHKNNKQPEKEGVCDVCGSTDFYQRDDDKPETVKRRIQVNEDQTNDLVDFYKDRGIVARVDGQGDPNDVFEDVKEILDQNL</sequence>
<feature type="binding site" evidence="6">
    <location>
        <position position="130"/>
    </location>
    <ligand>
        <name>Zn(2+)</name>
        <dbReference type="ChEBI" id="CHEBI:29105"/>
        <note>structural</note>
    </ligand>
</feature>
<dbReference type="eggNOG" id="COG0563">
    <property type="taxonomic scope" value="Bacteria"/>
</dbReference>
<dbReference type="PROSITE" id="PS00113">
    <property type="entry name" value="ADENYLATE_KINASE"/>
    <property type="match status" value="1"/>
</dbReference>
<feature type="binding site" evidence="6">
    <location>
        <position position="161"/>
    </location>
    <ligand>
        <name>AMP</name>
        <dbReference type="ChEBI" id="CHEBI:456215"/>
    </ligand>
</feature>
<dbReference type="GO" id="GO:0008270">
    <property type="term" value="F:zinc ion binding"/>
    <property type="evidence" value="ECO:0007669"/>
    <property type="project" value="UniProtKB-UniRule"/>
</dbReference>
<comment type="subunit">
    <text evidence="6 8">Monomer.</text>
</comment>
<feature type="region of interest" description="NMP" evidence="6">
    <location>
        <begin position="30"/>
        <end position="59"/>
    </location>
</feature>
<dbReference type="NCBIfam" id="TIGR01351">
    <property type="entry name" value="adk"/>
    <property type="match status" value="1"/>
</dbReference>
<dbReference type="UniPathway" id="UPA00588">
    <property type="reaction ID" value="UER00649"/>
</dbReference>
<dbReference type="PATRIC" id="fig|883081.3.peg.852"/>
<evidence type="ECO:0000313" key="10">
    <source>
        <dbReference type="EMBL" id="EKU93560.1"/>
    </source>
</evidence>
<feature type="binding site" evidence="6">
    <location>
        <position position="92"/>
    </location>
    <ligand>
        <name>AMP</name>
        <dbReference type="ChEBI" id="CHEBI:456215"/>
    </ligand>
</feature>
<dbReference type="Proteomes" id="UP000009875">
    <property type="component" value="Unassembled WGS sequence"/>
</dbReference>
<dbReference type="InterPro" id="IPR006259">
    <property type="entry name" value="Adenyl_kin_sub"/>
</dbReference>
<dbReference type="SUPFAM" id="SSF52540">
    <property type="entry name" value="P-loop containing nucleoside triphosphate hydrolases"/>
    <property type="match status" value="1"/>
</dbReference>
<dbReference type="InterPro" id="IPR007862">
    <property type="entry name" value="Adenylate_kinase_lid-dom"/>
</dbReference>
<comment type="function">
    <text evidence="6">Catalyzes the reversible transfer of the terminal phosphate group between ATP and AMP. Plays an important role in cellular energy homeostasis and in adenine nucleotide metabolism.</text>
</comment>
<dbReference type="InterPro" id="IPR027417">
    <property type="entry name" value="P-loop_NTPase"/>
</dbReference>
<feature type="binding site" evidence="6">
    <location>
        <position position="36"/>
    </location>
    <ligand>
        <name>AMP</name>
        <dbReference type="ChEBI" id="CHEBI:456215"/>
    </ligand>
</feature>
<gene>
    <name evidence="6" type="primary">adk</name>
    <name evidence="10" type="ORF">HMPREF9698_00855</name>
</gene>
<dbReference type="NCBIfam" id="NF001381">
    <property type="entry name" value="PRK00279.1-3"/>
    <property type="match status" value="1"/>
</dbReference>
<keyword evidence="6" id="KW-0963">Cytoplasm</keyword>
<organism evidence="10 11">
    <name type="scientific">Alloiococcus otitis ATCC 51267</name>
    <dbReference type="NCBI Taxonomy" id="883081"/>
    <lineage>
        <taxon>Bacteria</taxon>
        <taxon>Bacillati</taxon>
        <taxon>Bacillota</taxon>
        <taxon>Bacilli</taxon>
        <taxon>Lactobacillales</taxon>
        <taxon>Carnobacteriaceae</taxon>
        <taxon>Alloiococcus</taxon>
    </lineage>
</organism>
<feature type="binding site" evidence="6">
    <location>
        <position position="200"/>
    </location>
    <ligand>
        <name>ATP</name>
        <dbReference type="ChEBI" id="CHEBI:30616"/>
    </ligand>
</feature>
<keyword evidence="2 6" id="KW-0545">Nucleotide biosynthesis</keyword>
<feature type="binding site" evidence="6">
    <location>
        <begin position="85"/>
        <end position="88"/>
    </location>
    <ligand>
        <name>AMP</name>
        <dbReference type="ChEBI" id="CHEBI:456215"/>
    </ligand>
</feature>
<evidence type="ECO:0000259" key="9">
    <source>
        <dbReference type="Pfam" id="PF05191"/>
    </source>
</evidence>
<feature type="binding site" evidence="6">
    <location>
        <position position="172"/>
    </location>
    <ligand>
        <name>AMP</name>
        <dbReference type="ChEBI" id="CHEBI:456215"/>
    </ligand>
</feature>
<dbReference type="AlphaFoldDB" id="K9EWF6"/>
<reference evidence="10 11" key="1">
    <citation type="submission" date="2012-09" db="EMBL/GenBank/DDBJ databases">
        <title>The Genome Sequence of Alloiococcus otitis ATCC 51267.</title>
        <authorList>
            <consortium name="The Broad Institute Genome Sequencing Platform"/>
            <person name="Earl A."/>
            <person name="Ward D."/>
            <person name="Feldgarden M."/>
            <person name="Gevers D."/>
            <person name="Huys G."/>
            <person name="Walker B."/>
            <person name="Young S.K."/>
            <person name="Zeng Q."/>
            <person name="Gargeya S."/>
            <person name="Fitzgerald M."/>
            <person name="Haas B."/>
            <person name="Abouelleil A."/>
            <person name="Alvarado L."/>
            <person name="Arachchi H.M."/>
            <person name="Berlin A.M."/>
            <person name="Chapman S.B."/>
            <person name="Goldberg J."/>
            <person name="Griggs A."/>
            <person name="Gujja S."/>
            <person name="Hansen M."/>
            <person name="Howarth C."/>
            <person name="Imamovic A."/>
            <person name="Larimer J."/>
            <person name="McCowen C."/>
            <person name="Montmayeur A."/>
            <person name="Murphy C."/>
            <person name="Neiman D."/>
            <person name="Pearson M."/>
            <person name="Priest M."/>
            <person name="Roberts A."/>
            <person name="Saif S."/>
            <person name="Shea T."/>
            <person name="Sisk P."/>
            <person name="Sykes S."/>
            <person name="Wortman J."/>
            <person name="Nusbaum C."/>
            <person name="Birren B."/>
        </authorList>
    </citation>
    <scope>NUCLEOTIDE SEQUENCE [LARGE SCALE GENOMIC DNA]</scope>
    <source>
        <strain evidence="10 11">ATCC 51267</strain>
    </source>
</reference>
<dbReference type="NCBIfam" id="NF011100">
    <property type="entry name" value="PRK14527.1"/>
    <property type="match status" value="1"/>
</dbReference>
<feature type="binding site" evidence="6">
    <location>
        <position position="150"/>
    </location>
    <ligand>
        <name>Zn(2+)</name>
        <dbReference type="ChEBI" id="CHEBI:29105"/>
        <note>structural</note>
    </ligand>
</feature>
<comment type="subcellular location">
    <subcellularLocation>
        <location evidence="6 8">Cytoplasm</location>
    </subcellularLocation>
</comment>
<evidence type="ECO:0000256" key="4">
    <source>
        <dbReference type="ARBA" id="ARBA00022777"/>
    </source>
</evidence>
<keyword evidence="6" id="KW-0479">Metal-binding</keyword>
<dbReference type="GO" id="GO:0005737">
    <property type="term" value="C:cytoplasm"/>
    <property type="evidence" value="ECO:0007669"/>
    <property type="project" value="UniProtKB-SubCell"/>
</dbReference>
<dbReference type="STRING" id="883081.HMPREF9698_00855"/>
<dbReference type="PRINTS" id="PR00094">
    <property type="entry name" value="ADENYLTKNASE"/>
</dbReference>
<dbReference type="GO" id="GO:0044209">
    <property type="term" value="P:AMP salvage"/>
    <property type="evidence" value="ECO:0007669"/>
    <property type="project" value="UniProtKB-UniRule"/>
</dbReference>
<dbReference type="OrthoDB" id="9805030at2"/>
<feature type="binding site" evidence="6">
    <location>
        <position position="133"/>
    </location>
    <ligand>
        <name>Zn(2+)</name>
        <dbReference type="ChEBI" id="CHEBI:29105"/>
        <note>structural</note>
    </ligand>
</feature>
<dbReference type="EC" id="2.7.4.3" evidence="6 8"/>
<keyword evidence="3 6" id="KW-0547">Nucleotide-binding</keyword>
<dbReference type="NCBIfam" id="NF001380">
    <property type="entry name" value="PRK00279.1-2"/>
    <property type="match status" value="1"/>
</dbReference>
<dbReference type="EMBL" id="AGXA01000018">
    <property type="protein sequence ID" value="EKU93560.1"/>
    <property type="molecule type" value="Genomic_DNA"/>
</dbReference>
<protein>
    <recommendedName>
        <fullName evidence="6 8">Adenylate kinase</fullName>
        <shortName evidence="6">AK</shortName>
        <ecNumber evidence="6 8">2.7.4.3</ecNumber>
    </recommendedName>
    <alternativeName>
        <fullName evidence="6">ATP-AMP transphosphorylase</fullName>
    </alternativeName>
    <alternativeName>
        <fullName evidence="6">ATP:AMP phosphotransferase</fullName>
    </alternativeName>
    <alternativeName>
        <fullName evidence="6">Adenylate monophosphate kinase</fullName>
    </alternativeName>
</protein>
<dbReference type="Pfam" id="PF05191">
    <property type="entry name" value="ADK_lid"/>
    <property type="match status" value="1"/>
</dbReference>
<feature type="domain" description="Adenylate kinase active site lid" evidence="9">
    <location>
        <begin position="127"/>
        <end position="163"/>
    </location>
</feature>
<name>K9EWF6_9LACT</name>
<dbReference type="GO" id="GO:0004017">
    <property type="term" value="F:AMP kinase activity"/>
    <property type="evidence" value="ECO:0007669"/>
    <property type="project" value="UniProtKB-UniRule"/>
</dbReference>
<dbReference type="InterPro" id="IPR033690">
    <property type="entry name" value="Adenylat_kinase_CS"/>
</dbReference>
<dbReference type="HOGENOM" id="CLU_032354_1_2_9"/>
<dbReference type="Gene3D" id="3.40.50.300">
    <property type="entry name" value="P-loop containing nucleotide triphosphate hydrolases"/>
    <property type="match status" value="1"/>
</dbReference>
<comment type="caution">
    <text evidence="6">Lacks conserved residue(s) required for the propagation of feature annotation.</text>
</comment>
<evidence type="ECO:0000256" key="8">
    <source>
        <dbReference type="RuleBase" id="RU003331"/>
    </source>
</evidence>
<comment type="domain">
    <text evidence="6">Consists of three domains, a large central CORE domain and two small peripheral domains, NMPbind and LID, which undergo movements during catalysis. The LID domain closes over the site of phosphoryl transfer upon ATP binding. Assembling and dissambling the active center during each catalytic cycle provides an effective means to prevent ATP hydrolysis. Some bacteria have evolved a zinc-coordinating structure that stabilizes the LID domain.</text>
</comment>
<proteinExistence type="inferred from homology"/>
<keyword evidence="6" id="KW-0862">Zinc</keyword>
<evidence type="ECO:0000256" key="5">
    <source>
        <dbReference type="ARBA" id="ARBA00022840"/>
    </source>
</evidence>
<comment type="caution">
    <text evidence="10">The sequence shown here is derived from an EMBL/GenBank/DDBJ whole genome shotgun (WGS) entry which is preliminary data.</text>
</comment>
<keyword evidence="11" id="KW-1185">Reference proteome</keyword>
<dbReference type="RefSeq" id="WP_003777716.1">
    <property type="nucleotide sequence ID" value="NZ_JH992958.1"/>
</dbReference>
<comment type="pathway">
    <text evidence="6">Purine metabolism; AMP biosynthesis via salvage pathway; AMP from ADP: step 1/1.</text>
</comment>
<evidence type="ECO:0000256" key="2">
    <source>
        <dbReference type="ARBA" id="ARBA00022727"/>
    </source>
</evidence>
<evidence type="ECO:0000256" key="6">
    <source>
        <dbReference type="HAMAP-Rule" id="MF_00235"/>
    </source>
</evidence>
<keyword evidence="4 6" id="KW-0418">Kinase</keyword>
<feature type="binding site" evidence="6">
    <location>
        <position position="127"/>
    </location>
    <ligand>
        <name>ATP</name>
        <dbReference type="ChEBI" id="CHEBI:30616"/>
    </ligand>
</feature>